<dbReference type="GO" id="GO:0004748">
    <property type="term" value="F:ribonucleoside-diphosphate reductase activity, thioredoxin disulfide as acceptor"/>
    <property type="evidence" value="ECO:0007669"/>
    <property type="project" value="UniProtKB-EC"/>
</dbReference>
<evidence type="ECO:0000313" key="5">
    <source>
        <dbReference type="Proteomes" id="UP001597380"/>
    </source>
</evidence>
<sequence length="383" mass="43533">MAYKSFNQNKFETFKQSMFFGENVNVSRYDRQKYPVFEQLIEKQLSFFWRPEEVDLSSDRKDFAELPAHEQHIFLSNLKYQTLLDSVQGRSPNMAFLPLVSLPEVETWIETWAFSETIHSRSYTHIIRNILPEPGVVFDDIINNPQIVARAEAVSQHYDDLILYGQLYAAGGEGSYQLPAQNLSEQSAETEVTLSDLKRKLYLTLVSVNVLEAIRFYVSFACSFAFAERATMEGNAKIIKLIARDEALHLTGTQHMLNLLASGQDDPEMAEIAKELQPQVIEIFKQAAEQEKEWAEYLFKDGSMIGLNADILGQYVEFITNERLQAVGLSPCFPNRQNPLPWMDSWLVSDNVQVAPQEAEISSYLVGAIDSDVDTNALAGFEL</sequence>
<keyword evidence="4" id="KW-0560">Oxidoreductase</keyword>
<keyword evidence="5" id="KW-1185">Reference proteome</keyword>
<dbReference type="EC" id="1.17.4.1" evidence="3"/>
<dbReference type="PANTHER" id="PTHR23409">
    <property type="entry name" value="RIBONUCLEOSIDE-DIPHOSPHATE REDUCTASE SMALL CHAIN"/>
    <property type="match status" value="1"/>
</dbReference>
<dbReference type="InterPro" id="IPR000358">
    <property type="entry name" value="RNR_small_fam"/>
</dbReference>
<dbReference type="RefSeq" id="WP_345339144.1">
    <property type="nucleotide sequence ID" value="NZ_BAABLI010000008.1"/>
</dbReference>
<evidence type="ECO:0000256" key="3">
    <source>
        <dbReference type="ARBA" id="ARBA00012274"/>
    </source>
</evidence>
<dbReference type="Pfam" id="PF00268">
    <property type="entry name" value="Ribonuc_red_sm"/>
    <property type="match status" value="1"/>
</dbReference>
<dbReference type="Proteomes" id="UP001597380">
    <property type="component" value="Unassembled WGS sequence"/>
</dbReference>
<dbReference type="InterPro" id="IPR033909">
    <property type="entry name" value="RNR_small"/>
</dbReference>
<dbReference type="NCBIfam" id="NF006576">
    <property type="entry name" value="PRK09101.1"/>
    <property type="match status" value="1"/>
</dbReference>
<dbReference type="InterPro" id="IPR009078">
    <property type="entry name" value="Ferritin-like_SF"/>
</dbReference>
<comment type="cofactor">
    <cofactor evidence="1">
        <name>Fe cation</name>
        <dbReference type="ChEBI" id="CHEBI:24875"/>
    </cofactor>
</comment>
<comment type="caution">
    <text evidence="4">The sequence shown here is derived from an EMBL/GenBank/DDBJ whole genome shotgun (WGS) entry which is preliminary data.</text>
</comment>
<evidence type="ECO:0000313" key="4">
    <source>
        <dbReference type="EMBL" id="MFD2096471.1"/>
    </source>
</evidence>
<evidence type="ECO:0000256" key="2">
    <source>
        <dbReference type="ARBA" id="ARBA00009303"/>
    </source>
</evidence>
<evidence type="ECO:0000256" key="1">
    <source>
        <dbReference type="ARBA" id="ARBA00001962"/>
    </source>
</evidence>
<accession>A0ABW4XLL7</accession>
<comment type="similarity">
    <text evidence="2">Belongs to the ribonucleoside diphosphate reductase small chain family.</text>
</comment>
<dbReference type="InterPro" id="IPR012348">
    <property type="entry name" value="RNR-like"/>
</dbReference>
<protein>
    <recommendedName>
        <fullName evidence="3">ribonucleoside-diphosphate reductase</fullName>
        <ecNumber evidence="3">1.17.4.1</ecNumber>
    </recommendedName>
</protein>
<organism evidence="4 5">
    <name type="scientific">Corallincola platygyrae</name>
    <dbReference type="NCBI Taxonomy" id="1193278"/>
    <lineage>
        <taxon>Bacteria</taxon>
        <taxon>Pseudomonadati</taxon>
        <taxon>Pseudomonadota</taxon>
        <taxon>Gammaproteobacteria</taxon>
        <taxon>Alteromonadales</taxon>
        <taxon>Psychromonadaceae</taxon>
        <taxon>Corallincola</taxon>
    </lineage>
</organism>
<gene>
    <name evidence="4" type="primary">nrdB</name>
    <name evidence="4" type="ORF">ACFSJ3_10785</name>
</gene>
<dbReference type="CDD" id="cd01049">
    <property type="entry name" value="RNRR2"/>
    <property type="match status" value="1"/>
</dbReference>
<dbReference type="SUPFAM" id="SSF47240">
    <property type="entry name" value="Ferritin-like"/>
    <property type="match status" value="1"/>
</dbReference>
<name>A0ABW4XLL7_9GAMM</name>
<proteinExistence type="inferred from homology"/>
<dbReference type="Gene3D" id="1.10.620.20">
    <property type="entry name" value="Ribonucleotide Reductase, subunit A"/>
    <property type="match status" value="1"/>
</dbReference>
<dbReference type="PANTHER" id="PTHR23409:SF18">
    <property type="entry name" value="RIBONUCLEOSIDE-DIPHOSPHATE REDUCTASE SUBUNIT M2"/>
    <property type="match status" value="1"/>
</dbReference>
<reference evidence="5" key="1">
    <citation type="journal article" date="2019" name="Int. J. Syst. Evol. Microbiol.">
        <title>The Global Catalogue of Microorganisms (GCM) 10K type strain sequencing project: providing services to taxonomists for standard genome sequencing and annotation.</title>
        <authorList>
            <consortium name="The Broad Institute Genomics Platform"/>
            <consortium name="The Broad Institute Genome Sequencing Center for Infectious Disease"/>
            <person name="Wu L."/>
            <person name="Ma J."/>
        </authorList>
    </citation>
    <scope>NUCLEOTIDE SEQUENCE [LARGE SCALE GENOMIC DNA]</scope>
    <source>
        <strain evidence="5">CGMCC 1.10992</strain>
    </source>
</reference>
<dbReference type="EMBL" id="JBHUHT010000012">
    <property type="protein sequence ID" value="MFD2096471.1"/>
    <property type="molecule type" value="Genomic_DNA"/>
</dbReference>